<sequence length="64" mass="6657">MVHVEEDQEVRAACEGACGAGVAGGGQGQAPARQATMLRRLADALPPFFWGPPGPGRLNRDVVD</sequence>
<dbReference type="Proteomes" id="UP000035932">
    <property type="component" value="Unassembled WGS sequence"/>
</dbReference>
<accession>A0A0J6XH91</accession>
<keyword evidence="2" id="KW-1185">Reference proteome</keyword>
<dbReference type="PATRIC" id="fig|66430.4.peg.1302"/>
<gene>
    <name evidence="1" type="ORF">ACS04_28275</name>
</gene>
<evidence type="ECO:0000313" key="1">
    <source>
        <dbReference type="EMBL" id="KMO94519.1"/>
    </source>
</evidence>
<organism evidence="1 2">
    <name type="scientific">Streptomyces roseus</name>
    <dbReference type="NCBI Taxonomy" id="66430"/>
    <lineage>
        <taxon>Bacteria</taxon>
        <taxon>Bacillati</taxon>
        <taxon>Actinomycetota</taxon>
        <taxon>Actinomycetes</taxon>
        <taxon>Kitasatosporales</taxon>
        <taxon>Streptomycetaceae</taxon>
        <taxon>Streptomyces</taxon>
    </lineage>
</organism>
<evidence type="ECO:0000313" key="2">
    <source>
        <dbReference type="Proteomes" id="UP000035932"/>
    </source>
</evidence>
<dbReference type="AlphaFoldDB" id="A0A0J6XH91"/>
<protein>
    <submittedName>
        <fullName evidence="1">Uncharacterized protein</fullName>
    </submittedName>
</protein>
<proteinExistence type="predicted"/>
<comment type="caution">
    <text evidence="1">The sequence shown here is derived from an EMBL/GenBank/DDBJ whole genome shotgun (WGS) entry which is preliminary data.</text>
</comment>
<reference evidence="1 2" key="1">
    <citation type="submission" date="2015-06" db="EMBL/GenBank/DDBJ databases">
        <title>Recapitulation of the evolution of biosynthetic gene clusters reveals hidden chemical diversity on bacterial genomes.</title>
        <authorList>
            <person name="Cruz-Morales P."/>
            <person name="Martinez-Guerrero C."/>
            <person name="Morales-Escalante M.A."/>
            <person name="Yanez-Guerra L.A."/>
            <person name="Kopp J.F."/>
            <person name="Feldmann J."/>
            <person name="Ramos-Aboites H.E."/>
            <person name="Barona-Gomez F."/>
        </authorList>
    </citation>
    <scope>NUCLEOTIDE SEQUENCE [LARGE SCALE GENOMIC DNA]</scope>
    <source>
        <strain evidence="1 2">ATCC 31245</strain>
    </source>
</reference>
<dbReference type="EMBL" id="LFML01000126">
    <property type="protein sequence ID" value="KMO94519.1"/>
    <property type="molecule type" value="Genomic_DNA"/>
</dbReference>
<name>A0A0J6XH91_9ACTN</name>